<evidence type="ECO:0000313" key="8">
    <source>
        <dbReference type="EMBL" id="KIK14467.1"/>
    </source>
</evidence>
<feature type="transmembrane region" description="Helical" evidence="5">
    <location>
        <begin position="264"/>
        <end position="281"/>
    </location>
</feature>
<feature type="transmembrane region" description="Helical" evidence="5">
    <location>
        <begin position="70"/>
        <end position="92"/>
    </location>
</feature>
<feature type="domain" description="EamA" evidence="7">
    <location>
        <begin position="5"/>
        <end position="142"/>
    </location>
</feature>
<dbReference type="SUPFAM" id="SSF103481">
    <property type="entry name" value="Multidrug resistance efflux transporter EmrE"/>
    <property type="match status" value="2"/>
</dbReference>
<feature type="signal peptide" evidence="6">
    <location>
        <begin position="1"/>
        <end position="22"/>
    </location>
</feature>
<keyword evidence="3 5" id="KW-1133">Transmembrane helix</keyword>
<keyword evidence="2 5" id="KW-0812">Transmembrane</keyword>
<evidence type="ECO:0000256" key="3">
    <source>
        <dbReference type="ARBA" id="ARBA00022989"/>
    </source>
</evidence>
<feature type="transmembrane region" description="Helical" evidence="5">
    <location>
        <begin position="128"/>
        <end position="148"/>
    </location>
</feature>
<evidence type="ECO:0000256" key="2">
    <source>
        <dbReference type="ARBA" id="ARBA00022692"/>
    </source>
</evidence>
<proteinExistence type="predicted"/>
<evidence type="ECO:0000256" key="4">
    <source>
        <dbReference type="ARBA" id="ARBA00023136"/>
    </source>
</evidence>
<dbReference type="PANTHER" id="PTHR22911:SF6">
    <property type="entry name" value="SOLUTE CARRIER FAMILY 35 MEMBER G1"/>
    <property type="match status" value="1"/>
</dbReference>
<dbReference type="HOGENOM" id="CLU_032828_4_1_1"/>
<dbReference type="EMBL" id="KN833937">
    <property type="protein sequence ID" value="KIK14467.1"/>
    <property type="molecule type" value="Genomic_DNA"/>
</dbReference>
<dbReference type="PANTHER" id="PTHR22911">
    <property type="entry name" value="ACYL-MALONYL CONDENSING ENZYME-RELATED"/>
    <property type="match status" value="1"/>
</dbReference>
<evidence type="ECO:0000256" key="5">
    <source>
        <dbReference type="SAM" id="Phobius"/>
    </source>
</evidence>
<reference evidence="8 9" key="1">
    <citation type="submission" date="2014-04" db="EMBL/GenBank/DDBJ databases">
        <authorList>
            <consortium name="DOE Joint Genome Institute"/>
            <person name="Kuo A."/>
            <person name="Kohler A."/>
            <person name="Costa M.D."/>
            <person name="Nagy L.G."/>
            <person name="Floudas D."/>
            <person name="Copeland A."/>
            <person name="Barry K.W."/>
            <person name="Cichocki N."/>
            <person name="Veneault-Fourrey C."/>
            <person name="LaButti K."/>
            <person name="Lindquist E.A."/>
            <person name="Lipzen A."/>
            <person name="Lundell T."/>
            <person name="Morin E."/>
            <person name="Murat C."/>
            <person name="Sun H."/>
            <person name="Tunlid A."/>
            <person name="Henrissat B."/>
            <person name="Grigoriev I.V."/>
            <person name="Hibbett D.S."/>
            <person name="Martin F."/>
            <person name="Nordberg H.P."/>
            <person name="Cantor M.N."/>
            <person name="Hua S.X."/>
        </authorList>
    </citation>
    <scope>NUCLEOTIDE SEQUENCE [LARGE SCALE GENOMIC DNA]</scope>
    <source>
        <strain evidence="8 9">441</strain>
    </source>
</reference>
<keyword evidence="6" id="KW-0732">Signal</keyword>
<dbReference type="Proteomes" id="UP000054018">
    <property type="component" value="Unassembled WGS sequence"/>
</dbReference>
<dbReference type="InterPro" id="IPR037185">
    <property type="entry name" value="EmrE-like"/>
</dbReference>
<organism evidence="8 9">
    <name type="scientific">Pisolithus microcarpus 441</name>
    <dbReference type="NCBI Taxonomy" id="765257"/>
    <lineage>
        <taxon>Eukaryota</taxon>
        <taxon>Fungi</taxon>
        <taxon>Dikarya</taxon>
        <taxon>Basidiomycota</taxon>
        <taxon>Agaricomycotina</taxon>
        <taxon>Agaricomycetes</taxon>
        <taxon>Agaricomycetidae</taxon>
        <taxon>Boletales</taxon>
        <taxon>Sclerodermatineae</taxon>
        <taxon>Pisolithaceae</taxon>
        <taxon>Pisolithus</taxon>
    </lineage>
</organism>
<feature type="chain" id="PRO_5002217807" description="EamA domain-containing protein" evidence="6">
    <location>
        <begin position="23"/>
        <end position="339"/>
    </location>
</feature>
<keyword evidence="9" id="KW-1185">Reference proteome</keyword>
<feature type="transmembrane region" description="Helical" evidence="5">
    <location>
        <begin position="38"/>
        <end position="58"/>
    </location>
</feature>
<dbReference type="AlphaFoldDB" id="A0A0C9YWF7"/>
<dbReference type="Pfam" id="PF00892">
    <property type="entry name" value="EamA"/>
    <property type="match status" value="2"/>
</dbReference>
<gene>
    <name evidence="8" type="ORF">PISMIDRAFT_642442</name>
</gene>
<keyword evidence="4 5" id="KW-0472">Membrane</keyword>
<feature type="transmembrane region" description="Helical" evidence="5">
    <location>
        <begin position="98"/>
        <end position="119"/>
    </location>
</feature>
<dbReference type="OrthoDB" id="306876at2759"/>
<accession>A0A0C9YWF7</accession>
<reference evidence="9" key="2">
    <citation type="submission" date="2015-01" db="EMBL/GenBank/DDBJ databases">
        <title>Evolutionary Origins and Diversification of the Mycorrhizal Mutualists.</title>
        <authorList>
            <consortium name="DOE Joint Genome Institute"/>
            <consortium name="Mycorrhizal Genomics Consortium"/>
            <person name="Kohler A."/>
            <person name="Kuo A."/>
            <person name="Nagy L.G."/>
            <person name="Floudas D."/>
            <person name="Copeland A."/>
            <person name="Barry K.W."/>
            <person name="Cichocki N."/>
            <person name="Veneault-Fourrey C."/>
            <person name="LaButti K."/>
            <person name="Lindquist E.A."/>
            <person name="Lipzen A."/>
            <person name="Lundell T."/>
            <person name="Morin E."/>
            <person name="Murat C."/>
            <person name="Riley R."/>
            <person name="Ohm R."/>
            <person name="Sun H."/>
            <person name="Tunlid A."/>
            <person name="Henrissat B."/>
            <person name="Grigoriev I.V."/>
            <person name="Hibbett D.S."/>
            <person name="Martin F."/>
        </authorList>
    </citation>
    <scope>NUCLEOTIDE SEQUENCE [LARGE SCALE GENOMIC DNA]</scope>
    <source>
        <strain evidence="9">441</strain>
    </source>
</reference>
<evidence type="ECO:0000259" key="7">
    <source>
        <dbReference type="Pfam" id="PF00892"/>
    </source>
</evidence>
<comment type="subcellular location">
    <subcellularLocation>
        <location evidence="1">Membrane</location>
        <topology evidence="1">Multi-pass membrane protein</topology>
    </subcellularLocation>
</comment>
<protein>
    <recommendedName>
        <fullName evidence="7">EamA domain-containing protein</fullName>
    </recommendedName>
</protein>
<feature type="transmembrane region" description="Helical" evidence="5">
    <location>
        <begin position="232"/>
        <end position="252"/>
    </location>
</feature>
<dbReference type="STRING" id="765257.A0A0C9YWF7"/>
<dbReference type="GO" id="GO:0016020">
    <property type="term" value="C:membrane"/>
    <property type="evidence" value="ECO:0007669"/>
    <property type="project" value="UniProtKB-SubCell"/>
</dbReference>
<evidence type="ECO:0000256" key="1">
    <source>
        <dbReference type="ARBA" id="ARBA00004141"/>
    </source>
</evidence>
<evidence type="ECO:0000313" key="9">
    <source>
        <dbReference type="Proteomes" id="UP000054018"/>
    </source>
</evidence>
<evidence type="ECO:0000256" key="6">
    <source>
        <dbReference type="SAM" id="SignalP"/>
    </source>
</evidence>
<sequence>MRNNAGLLLVMLAQMFASFMNAAIKVLNQIEPPVPALELVTISMAITFICCEIYMFVAKIPYPFLGPKEVRLLLACRGVTGFFAVFGIYYALQYLPLGDVTVLTFVGPIFTGIAGRLFLRETYSKREAFASLCSLFGVVLIARPPFLFDRASDPDLEGSAVDASAGDRLRATLVLVIGVLIYTFAMIAIRAIGTRAHAMHSMAYFSLWCAIVSMIGLFISGEPIVYPTPWQWDVLLLLIGMLSFTAQMCLTMGLQRETAARGTIGVYVQVIFADVLEVLFFKTMPSFLSFLGTGIIMTCAIYIVLTKQKQEQEPRVALESGESTLEDGLLTHRNSLSGE</sequence>
<feature type="domain" description="EamA" evidence="7">
    <location>
        <begin position="172"/>
        <end position="304"/>
    </location>
</feature>
<name>A0A0C9YWF7_9AGAM</name>
<feature type="transmembrane region" description="Helical" evidence="5">
    <location>
        <begin position="201"/>
        <end position="220"/>
    </location>
</feature>
<feature type="transmembrane region" description="Helical" evidence="5">
    <location>
        <begin position="168"/>
        <end position="189"/>
    </location>
</feature>
<feature type="transmembrane region" description="Helical" evidence="5">
    <location>
        <begin position="287"/>
        <end position="305"/>
    </location>
</feature>
<dbReference type="InterPro" id="IPR000620">
    <property type="entry name" value="EamA_dom"/>
</dbReference>